<dbReference type="PANTHER" id="PTHR34138:SF1">
    <property type="entry name" value="CELL SHAPE-DETERMINING PROTEIN MREC"/>
    <property type="match status" value="1"/>
</dbReference>
<accession>A0A1H9JP65</accession>
<name>A0A1H9JP65_9BACT</name>
<sequence length="271" mass="30556">MEQILRLFYNNGSFFTFCALQVLCFYLIINHNSAQSAIAAETWSIGTGKYKSVSTTVNNYFDLREQNEVQMRENARLRRLLPNALYDLRANVDSIIDGKYLQRYNFLPANIVNRSPYSPNNFLVINRGDNLGIQAGQGIIDDRGLVGIVDQSTELFARVISILHQDTRISAGLKDNTFGTLRWDGKDPRYMTLTDIPDYTEISQQDTVFTTGYSNVFPTGHAIGLVTDTEIQAGTGSMNLQVRLFNDPLRVSSVYVVQDLFKEELGILNAQ</sequence>
<protein>
    <recommendedName>
        <fullName evidence="2">Cell shape-determining protein MreC</fullName>
    </recommendedName>
    <alternativeName>
        <fullName evidence="4">Cell shape protein MreC</fullName>
    </alternativeName>
</protein>
<organism evidence="7 8">
    <name type="scientific">Neolewinella agarilytica</name>
    <dbReference type="NCBI Taxonomy" id="478744"/>
    <lineage>
        <taxon>Bacteria</taxon>
        <taxon>Pseudomonadati</taxon>
        <taxon>Bacteroidota</taxon>
        <taxon>Saprospiria</taxon>
        <taxon>Saprospirales</taxon>
        <taxon>Lewinellaceae</taxon>
        <taxon>Neolewinella</taxon>
    </lineage>
</organism>
<dbReference type="Gene3D" id="2.40.10.350">
    <property type="entry name" value="Rod shape-determining protein MreC, domain 2"/>
    <property type="match status" value="1"/>
</dbReference>
<evidence type="ECO:0000313" key="8">
    <source>
        <dbReference type="Proteomes" id="UP000199021"/>
    </source>
</evidence>
<gene>
    <name evidence="7" type="ORF">SAMN05444359_1188</name>
</gene>
<dbReference type="STRING" id="478744.SAMN05444359_1188"/>
<evidence type="ECO:0000256" key="1">
    <source>
        <dbReference type="ARBA" id="ARBA00009369"/>
    </source>
</evidence>
<keyword evidence="3" id="KW-0133">Cell shape</keyword>
<dbReference type="InterPro" id="IPR055342">
    <property type="entry name" value="MreC_beta-barrel_core"/>
</dbReference>
<dbReference type="Proteomes" id="UP000199021">
    <property type="component" value="Unassembled WGS sequence"/>
</dbReference>
<reference evidence="8" key="1">
    <citation type="submission" date="2016-10" db="EMBL/GenBank/DDBJ databases">
        <authorList>
            <person name="Varghese N."/>
            <person name="Submissions S."/>
        </authorList>
    </citation>
    <scope>NUCLEOTIDE SEQUENCE [LARGE SCALE GENOMIC DNA]</scope>
    <source>
        <strain evidence="8">DSM 24740</strain>
    </source>
</reference>
<dbReference type="Pfam" id="PF04085">
    <property type="entry name" value="MreC"/>
    <property type="match status" value="1"/>
</dbReference>
<comment type="similarity">
    <text evidence="1">Belongs to the MreC family.</text>
</comment>
<dbReference type="InterPro" id="IPR007221">
    <property type="entry name" value="MreC"/>
</dbReference>
<evidence type="ECO:0000313" key="7">
    <source>
        <dbReference type="EMBL" id="SEQ88606.1"/>
    </source>
</evidence>
<evidence type="ECO:0000259" key="6">
    <source>
        <dbReference type="Pfam" id="PF04085"/>
    </source>
</evidence>
<dbReference type="AlphaFoldDB" id="A0A1H9JP65"/>
<dbReference type="OrthoDB" id="9811827at2"/>
<evidence type="ECO:0000256" key="4">
    <source>
        <dbReference type="ARBA" id="ARBA00032089"/>
    </source>
</evidence>
<proteinExistence type="inferred from homology"/>
<evidence type="ECO:0000256" key="2">
    <source>
        <dbReference type="ARBA" id="ARBA00013855"/>
    </source>
</evidence>
<dbReference type="EMBL" id="FOFB01000018">
    <property type="protein sequence ID" value="SEQ88606.1"/>
    <property type="molecule type" value="Genomic_DNA"/>
</dbReference>
<keyword evidence="5" id="KW-1133">Transmembrane helix</keyword>
<evidence type="ECO:0000256" key="5">
    <source>
        <dbReference type="SAM" id="Phobius"/>
    </source>
</evidence>
<dbReference type="InParanoid" id="A0A1H9JP65"/>
<dbReference type="PANTHER" id="PTHR34138">
    <property type="entry name" value="CELL SHAPE-DETERMINING PROTEIN MREC"/>
    <property type="match status" value="1"/>
</dbReference>
<dbReference type="GO" id="GO:0005886">
    <property type="term" value="C:plasma membrane"/>
    <property type="evidence" value="ECO:0007669"/>
    <property type="project" value="TreeGrafter"/>
</dbReference>
<dbReference type="Gene3D" id="2.40.10.340">
    <property type="entry name" value="Rod shape-determining protein MreC, domain 1"/>
    <property type="match status" value="1"/>
</dbReference>
<keyword evidence="8" id="KW-1185">Reference proteome</keyword>
<keyword evidence="5" id="KW-0812">Transmembrane</keyword>
<dbReference type="RefSeq" id="WP_090170218.1">
    <property type="nucleotide sequence ID" value="NZ_FOFB01000018.1"/>
</dbReference>
<dbReference type="InterPro" id="IPR042177">
    <property type="entry name" value="Cell/Rod_1"/>
</dbReference>
<feature type="domain" description="Rod shape-determining protein MreC beta-barrel core" evidence="6">
    <location>
        <begin position="111"/>
        <end position="258"/>
    </location>
</feature>
<dbReference type="InterPro" id="IPR042175">
    <property type="entry name" value="Cell/Rod_MreC_2"/>
</dbReference>
<feature type="transmembrane region" description="Helical" evidence="5">
    <location>
        <begin position="7"/>
        <end position="29"/>
    </location>
</feature>
<evidence type="ECO:0000256" key="3">
    <source>
        <dbReference type="ARBA" id="ARBA00022960"/>
    </source>
</evidence>
<dbReference type="GO" id="GO:0008360">
    <property type="term" value="P:regulation of cell shape"/>
    <property type="evidence" value="ECO:0007669"/>
    <property type="project" value="UniProtKB-KW"/>
</dbReference>
<keyword evidence="5" id="KW-0472">Membrane</keyword>